<dbReference type="EMBL" id="JACHIP010000006">
    <property type="protein sequence ID" value="MBB5059695.1"/>
    <property type="molecule type" value="Genomic_DNA"/>
</dbReference>
<dbReference type="SUPFAM" id="SSF52172">
    <property type="entry name" value="CheY-like"/>
    <property type="match status" value="1"/>
</dbReference>
<evidence type="ECO:0000256" key="1">
    <source>
        <dbReference type="ARBA" id="ARBA00022553"/>
    </source>
</evidence>
<feature type="domain" description="Response regulatory" evidence="3">
    <location>
        <begin position="67"/>
        <end position="183"/>
    </location>
</feature>
<reference evidence="4 5" key="1">
    <citation type="submission" date="2020-08" db="EMBL/GenBank/DDBJ databases">
        <title>Genomic Encyclopedia of Type Strains, Phase IV (KMG-V): Genome sequencing to study the core and pangenomes of soil and plant-associated prokaryotes.</title>
        <authorList>
            <person name="Whitman W."/>
        </authorList>
    </citation>
    <scope>NUCLEOTIDE SEQUENCE [LARGE SCALE GENOMIC DNA]</scope>
    <source>
        <strain evidence="4 5">M8UP14</strain>
    </source>
</reference>
<evidence type="ECO:0000256" key="2">
    <source>
        <dbReference type="PROSITE-ProRule" id="PRU00169"/>
    </source>
</evidence>
<dbReference type="Gene3D" id="3.40.50.2300">
    <property type="match status" value="1"/>
</dbReference>
<name>A0A7W7ZGV9_9BACT</name>
<dbReference type="GO" id="GO:0000160">
    <property type="term" value="P:phosphorelay signal transduction system"/>
    <property type="evidence" value="ECO:0007669"/>
    <property type="project" value="InterPro"/>
</dbReference>
<dbReference type="PANTHER" id="PTHR44591">
    <property type="entry name" value="STRESS RESPONSE REGULATOR PROTEIN 1"/>
    <property type="match status" value="1"/>
</dbReference>
<dbReference type="InterPro" id="IPR001789">
    <property type="entry name" value="Sig_transdc_resp-reg_receiver"/>
</dbReference>
<dbReference type="PANTHER" id="PTHR44591:SF3">
    <property type="entry name" value="RESPONSE REGULATORY DOMAIN-CONTAINING PROTEIN"/>
    <property type="match status" value="1"/>
</dbReference>
<protein>
    <submittedName>
        <fullName evidence="4">CheY-like chemotaxis protein</fullName>
    </submittedName>
</protein>
<dbReference type="Pfam" id="PF00072">
    <property type="entry name" value="Response_reg"/>
    <property type="match status" value="1"/>
</dbReference>
<organism evidence="4 5">
    <name type="scientific">Granulicella aggregans</name>
    <dbReference type="NCBI Taxonomy" id="474949"/>
    <lineage>
        <taxon>Bacteria</taxon>
        <taxon>Pseudomonadati</taxon>
        <taxon>Acidobacteriota</taxon>
        <taxon>Terriglobia</taxon>
        <taxon>Terriglobales</taxon>
        <taxon>Acidobacteriaceae</taxon>
        <taxon>Granulicella</taxon>
    </lineage>
</organism>
<sequence length="186" mass="20840">MLVANVLFKSPESRHSLTASEAHLSWFEERVVDNLERIDSHLSSRQFEDLRSDRRSLTRPGTPARPLIAVVDDEPVIAITLAEILGRHGLRAVWFTIPLDALAFFQSCKVDLLLTDVAMPTMDGICLAAEMLKTHPECSVFFFSSQSHEAGIRRRVHLLSPNVHLEAKPLQVNSLIHGIEQLLTKA</sequence>
<evidence type="ECO:0000313" key="5">
    <source>
        <dbReference type="Proteomes" id="UP000540989"/>
    </source>
</evidence>
<dbReference type="Proteomes" id="UP000540989">
    <property type="component" value="Unassembled WGS sequence"/>
</dbReference>
<dbReference type="RefSeq" id="WP_184221421.1">
    <property type="nucleotide sequence ID" value="NZ_JACHIP010000006.1"/>
</dbReference>
<gene>
    <name evidence="4" type="ORF">HDF16_004421</name>
</gene>
<comment type="caution">
    <text evidence="4">The sequence shown here is derived from an EMBL/GenBank/DDBJ whole genome shotgun (WGS) entry which is preliminary data.</text>
</comment>
<keyword evidence="1 2" id="KW-0597">Phosphoprotein</keyword>
<dbReference type="InterPro" id="IPR050595">
    <property type="entry name" value="Bact_response_regulator"/>
</dbReference>
<dbReference type="InterPro" id="IPR011006">
    <property type="entry name" value="CheY-like_superfamily"/>
</dbReference>
<accession>A0A7W7ZGV9</accession>
<feature type="modified residue" description="4-aspartylphosphate" evidence="2">
    <location>
        <position position="116"/>
    </location>
</feature>
<evidence type="ECO:0000259" key="3">
    <source>
        <dbReference type="PROSITE" id="PS50110"/>
    </source>
</evidence>
<dbReference type="PROSITE" id="PS50110">
    <property type="entry name" value="RESPONSE_REGULATORY"/>
    <property type="match status" value="1"/>
</dbReference>
<keyword evidence="5" id="KW-1185">Reference proteome</keyword>
<proteinExistence type="predicted"/>
<evidence type="ECO:0000313" key="4">
    <source>
        <dbReference type="EMBL" id="MBB5059695.1"/>
    </source>
</evidence>
<dbReference type="SMART" id="SM00448">
    <property type="entry name" value="REC"/>
    <property type="match status" value="1"/>
</dbReference>
<dbReference type="AlphaFoldDB" id="A0A7W7ZGV9"/>